<name>A0A7X2Z2M9_9BACL</name>
<dbReference type="Proteomes" id="UP000447876">
    <property type="component" value="Unassembled WGS sequence"/>
</dbReference>
<evidence type="ECO:0000313" key="2">
    <source>
        <dbReference type="Proteomes" id="UP000447876"/>
    </source>
</evidence>
<dbReference type="EMBL" id="WNZW01000006">
    <property type="protein sequence ID" value="MUG46372.1"/>
    <property type="molecule type" value="Genomic_DNA"/>
</dbReference>
<reference evidence="1 2" key="1">
    <citation type="submission" date="2019-11" db="EMBL/GenBank/DDBJ databases">
        <title>Draft genome sequences of five Paenibacillus species of dairy origin.</title>
        <authorList>
            <person name="Olajide A.M."/>
            <person name="Chen S."/>
            <person name="Lapointe G."/>
        </authorList>
    </citation>
    <scope>NUCLEOTIDE SEQUENCE [LARGE SCALE GENOMIC DNA]</scope>
    <source>
        <strain evidence="1 2">12CR55</strain>
    </source>
</reference>
<organism evidence="1 2">
    <name type="scientific">Paenibacillus woosongensis</name>
    <dbReference type="NCBI Taxonomy" id="307580"/>
    <lineage>
        <taxon>Bacteria</taxon>
        <taxon>Bacillati</taxon>
        <taxon>Bacillota</taxon>
        <taxon>Bacilli</taxon>
        <taxon>Bacillales</taxon>
        <taxon>Paenibacillaceae</taxon>
        <taxon>Paenibacillus</taxon>
    </lineage>
</organism>
<sequence length="68" mass="7560">MLDGKECETEYRFDDQAMKQSSDEAIQRFSIQAIIKHPVLVFGEVSGNGWLCTAICQEAIHGQAAQSE</sequence>
<protein>
    <submittedName>
        <fullName evidence="1">Uncharacterized protein</fullName>
    </submittedName>
</protein>
<dbReference type="AlphaFoldDB" id="A0A7X2Z2M9"/>
<accession>A0A7X2Z2M9</accession>
<gene>
    <name evidence="1" type="ORF">GNP95_15385</name>
</gene>
<comment type="caution">
    <text evidence="1">The sequence shown here is derived from an EMBL/GenBank/DDBJ whole genome shotgun (WGS) entry which is preliminary data.</text>
</comment>
<evidence type="ECO:0000313" key="1">
    <source>
        <dbReference type="EMBL" id="MUG46372.1"/>
    </source>
</evidence>
<proteinExistence type="predicted"/>